<comment type="caution">
    <text evidence="4">The sequence shown here is derived from an EMBL/GenBank/DDBJ whole genome shotgun (WGS) entry which is preliminary data.</text>
</comment>
<reference evidence="4 5" key="1">
    <citation type="submission" date="2020-08" db="EMBL/GenBank/DDBJ databases">
        <title>A Genomic Blueprint of the Chicken Gut Microbiome.</title>
        <authorList>
            <person name="Gilroy R."/>
            <person name="Ravi A."/>
            <person name="Getino M."/>
            <person name="Pursley I."/>
            <person name="Horton D.L."/>
            <person name="Alikhan N.-F."/>
            <person name="Baker D."/>
            <person name="Gharbi K."/>
            <person name="Hall N."/>
            <person name="Watson M."/>
            <person name="Adriaenssens E.M."/>
            <person name="Foster-Nyarko E."/>
            <person name="Jarju S."/>
            <person name="Secka A."/>
            <person name="Antonio M."/>
            <person name="Oren A."/>
            <person name="Chaudhuri R."/>
            <person name="La Ragione R.M."/>
            <person name="Hildebrand F."/>
            <person name="Pallen M.J."/>
        </authorList>
    </citation>
    <scope>NUCLEOTIDE SEQUENCE [LARGE SCALE GENOMIC DNA]</scope>
    <source>
        <strain evidence="4 5">Sa2BUA9</strain>
    </source>
</reference>
<evidence type="ECO:0000313" key="5">
    <source>
        <dbReference type="Proteomes" id="UP000640786"/>
    </source>
</evidence>
<feature type="signal peptide" evidence="1">
    <location>
        <begin position="1"/>
        <end position="26"/>
    </location>
</feature>
<sequence>MKLLKMSLAFLACLMLLAWSNGEASAESAWTSKCSSYGEIKPNQNPSFQYMNCLLTNAAIEAKIPPEVVKAVATKENGGWKQFDANGQPVISTDQGIGLMQVTNQLSYDQERLKYDITYNIQAGVEILNSMYKRNDLPKIIGGGPEIIENWYFPVMAYNGIKPANSPLYKSNGLKNIGAYQEKVFTFIEKDSYLNSTKLAQFPFSLADFEYDPNSSDNIAFTKKEYTLTDQLHTSSYHFQKGSKVLLTADNVKLRSQPSTSSVANTLAKNTTLIIEDKFLYDQSPTSINQFVWYPVKTEDQKLTGYISSAYIKKKTDVPSIKKVMWGKTELKLGQIGKATILSNTSLVKMESNGSLTTVRTLKKGEEYRVYNYKSNHGGLYGVGGGNYIQKSPNVKYETPSKSKLALLKQ</sequence>
<dbReference type="Pfam" id="PF08239">
    <property type="entry name" value="SH3_3"/>
    <property type="match status" value="1"/>
</dbReference>
<feature type="domain" description="Transglycosylase SLT" evidence="2">
    <location>
        <begin position="59"/>
        <end position="162"/>
    </location>
</feature>
<dbReference type="Gene3D" id="2.30.30.40">
    <property type="entry name" value="SH3 Domains"/>
    <property type="match status" value="1"/>
</dbReference>
<organism evidence="4 5">
    <name type="scientific">Psychrobacillus faecigallinarum</name>
    <dbReference type="NCBI Taxonomy" id="2762235"/>
    <lineage>
        <taxon>Bacteria</taxon>
        <taxon>Bacillati</taxon>
        <taxon>Bacillota</taxon>
        <taxon>Bacilli</taxon>
        <taxon>Bacillales</taxon>
        <taxon>Bacillaceae</taxon>
        <taxon>Psychrobacillus</taxon>
    </lineage>
</organism>
<accession>A0ABR8R9N8</accession>
<protein>
    <submittedName>
        <fullName evidence="4">SH3 domain-containing protein</fullName>
    </submittedName>
</protein>
<dbReference type="InterPro" id="IPR008258">
    <property type="entry name" value="Transglycosylase_SLT_dom_1"/>
</dbReference>
<evidence type="ECO:0000313" key="4">
    <source>
        <dbReference type="EMBL" id="MBD7944466.1"/>
    </source>
</evidence>
<proteinExistence type="predicted"/>
<dbReference type="InterPro" id="IPR003646">
    <property type="entry name" value="SH3-like_bac-type"/>
</dbReference>
<dbReference type="RefSeq" id="WP_151109837.1">
    <property type="nucleotide sequence ID" value="NZ_JACSQO010000004.1"/>
</dbReference>
<dbReference type="Proteomes" id="UP000640786">
    <property type="component" value="Unassembled WGS sequence"/>
</dbReference>
<dbReference type="InterPro" id="IPR023346">
    <property type="entry name" value="Lysozyme-like_dom_sf"/>
</dbReference>
<name>A0ABR8R9N8_9BACI</name>
<keyword evidence="1" id="KW-0732">Signal</keyword>
<keyword evidence="5" id="KW-1185">Reference proteome</keyword>
<feature type="chain" id="PRO_5047249289" evidence="1">
    <location>
        <begin position="27"/>
        <end position="410"/>
    </location>
</feature>
<dbReference type="SUPFAM" id="SSF53955">
    <property type="entry name" value="Lysozyme-like"/>
    <property type="match status" value="1"/>
</dbReference>
<evidence type="ECO:0000256" key="1">
    <source>
        <dbReference type="SAM" id="SignalP"/>
    </source>
</evidence>
<gene>
    <name evidence="4" type="ORF">H9650_10095</name>
</gene>
<dbReference type="EMBL" id="JACSQO010000004">
    <property type="protein sequence ID" value="MBD7944466.1"/>
    <property type="molecule type" value="Genomic_DNA"/>
</dbReference>
<dbReference type="Gene3D" id="1.10.530.10">
    <property type="match status" value="1"/>
</dbReference>
<evidence type="ECO:0000259" key="2">
    <source>
        <dbReference type="Pfam" id="PF01464"/>
    </source>
</evidence>
<evidence type="ECO:0000259" key="3">
    <source>
        <dbReference type="Pfam" id="PF08239"/>
    </source>
</evidence>
<feature type="domain" description="SH3b" evidence="3">
    <location>
        <begin position="250"/>
        <end position="313"/>
    </location>
</feature>
<dbReference type="Pfam" id="PF01464">
    <property type="entry name" value="SLT"/>
    <property type="match status" value="1"/>
</dbReference>